<comment type="caution">
    <text evidence="1">The sequence shown here is derived from an EMBL/GenBank/DDBJ whole genome shotgun (WGS) entry which is preliminary data.</text>
</comment>
<dbReference type="AlphaFoldDB" id="A0A699H2J9"/>
<name>A0A699H2J9_TANCI</name>
<dbReference type="PANTHER" id="PTHR11439:SF483">
    <property type="entry name" value="PEPTIDE SYNTHASE GLIP-LIKE, PUTATIVE (AFU_ORTHOLOGUE AFUA_3G12920)-RELATED"/>
    <property type="match status" value="1"/>
</dbReference>
<evidence type="ECO:0000313" key="1">
    <source>
        <dbReference type="EMBL" id="GEX19662.1"/>
    </source>
</evidence>
<accession>A0A699H2J9</accession>
<dbReference type="EMBL" id="BKCJ010094641">
    <property type="protein sequence ID" value="GEX19662.1"/>
    <property type="molecule type" value="Genomic_DNA"/>
</dbReference>
<protein>
    <recommendedName>
        <fullName evidence="2">Retrovirus-related Pol polyprotein from transposon TNT 1-94</fullName>
    </recommendedName>
</protein>
<evidence type="ECO:0008006" key="2">
    <source>
        <dbReference type="Google" id="ProtNLM"/>
    </source>
</evidence>
<reference evidence="1" key="1">
    <citation type="journal article" date="2019" name="Sci. Rep.">
        <title>Draft genome of Tanacetum cinerariifolium, the natural source of mosquito coil.</title>
        <authorList>
            <person name="Yamashiro T."/>
            <person name="Shiraishi A."/>
            <person name="Satake H."/>
            <person name="Nakayama K."/>
        </authorList>
    </citation>
    <scope>NUCLEOTIDE SEQUENCE</scope>
</reference>
<gene>
    <name evidence="1" type="ORF">Tci_291637</name>
</gene>
<organism evidence="1">
    <name type="scientific">Tanacetum cinerariifolium</name>
    <name type="common">Dalmatian daisy</name>
    <name type="synonym">Chrysanthemum cinerariifolium</name>
    <dbReference type="NCBI Taxonomy" id="118510"/>
    <lineage>
        <taxon>Eukaryota</taxon>
        <taxon>Viridiplantae</taxon>
        <taxon>Streptophyta</taxon>
        <taxon>Embryophyta</taxon>
        <taxon>Tracheophyta</taxon>
        <taxon>Spermatophyta</taxon>
        <taxon>Magnoliopsida</taxon>
        <taxon>eudicotyledons</taxon>
        <taxon>Gunneridae</taxon>
        <taxon>Pentapetalae</taxon>
        <taxon>asterids</taxon>
        <taxon>campanulids</taxon>
        <taxon>Asterales</taxon>
        <taxon>Asteraceae</taxon>
        <taxon>Asteroideae</taxon>
        <taxon>Anthemideae</taxon>
        <taxon>Anthemidinae</taxon>
        <taxon>Tanacetum</taxon>
    </lineage>
</organism>
<dbReference type="PANTHER" id="PTHR11439">
    <property type="entry name" value="GAG-POL-RELATED RETROTRANSPOSON"/>
    <property type="match status" value="1"/>
</dbReference>
<proteinExistence type="predicted"/>
<sequence>MLPPNNLGPDESGVSVNETLFRGMIGSLMYLKARRPDIQFSTCLYARGMSNTWWKVSMLECKEASSVAMSSTKAEYVAAVGCCAQLLWIKSQLADYDVLYDKV</sequence>